<organism evidence="1 2">
    <name type="scientific">Agitococcus lubricus</name>
    <dbReference type="NCBI Taxonomy" id="1077255"/>
    <lineage>
        <taxon>Bacteria</taxon>
        <taxon>Pseudomonadati</taxon>
        <taxon>Pseudomonadota</taxon>
        <taxon>Gammaproteobacteria</taxon>
        <taxon>Moraxellales</taxon>
        <taxon>Moraxellaceae</taxon>
        <taxon>Agitococcus</taxon>
    </lineage>
</organism>
<dbReference type="Proteomes" id="UP000244223">
    <property type="component" value="Unassembled WGS sequence"/>
</dbReference>
<proteinExistence type="predicted"/>
<name>A0A2T5J3R8_9GAMM</name>
<comment type="caution">
    <text evidence="1">The sequence shown here is derived from an EMBL/GenBank/DDBJ whole genome shotgun (WGS) entry which is preliminary data.</text>
</comment>
<protein>
    <submittedName>
        <fullName evidence="1">Uncharacterized protein</fullName>
    </submittedName>
</protein>
<keyword evidence="2" id="KW-1185">Reference proteome</keyword>
<evidence type="ECO:0000313" key="1">
    <source>
        <dbReference type="EMBL" id="PTQ91242.1"/>
    </source>
</evidence>
<dbReference type="RefSeq" id="WP_170106850.1">
    <property type="nucleotide sequence ID" value="NZ_QAON01000001.1"/>
</dbReference>
<accession>A0A2T5J3R8</accession>
<gene>
    <name evidence="1" type="ORF">C8N29_101315</name>
</gene>
<dbReference type="EMBL" id="QAON01000001">
    <property type="protein sequence ID" value="PTQ91242.1"/>
    <property type="molecule type" value="Genomic_DNA"/>
</dbReference>
<dbReference type="AlphaFoldDB" id="A0A2T5J3R8"/>
<evidence type="ECO:0000313" key="2">
    <source>
        <dbReference type="Proteomes" id="UP000244223"/>
    </source>
</evidence>
<reference evidence="1 2" key="1">
    <citation type="submission" date="2018-04" db="EMBL/GenBank/DDBJ databases">
        <title>Genomic Encyclopedia of Archaeal and Bacterial Type Strains, Phase II (KMG-II): from individual species to whole genera.</title>
        <authorList>
            <person name="Goeker M."/>
        </authorList>
    </citation>
    <scope>NUCLEOTIDE SEQUENCE [LARGE SCALE GENOMIC DNA]</scope>
    <source>
        <strain evidence="1 2">DSM 5822</strain>
    </source>
</reference>
<sequence length="48" mass="5543">MKAALEHLNWLIDNGVEFPDAAYRTATLFQISQQELEQEYDRQCGAEV</sequence>